<evidence type="ECO:0000256" key="10">
    <source>
        <dbReference type="ARBA" id="ARBA00022842"/>
    </source>
</evidence>
<dbReference type="PROSITE" id="PS50160">
    <property type="entry name" value="DNA_LIGASE_A3"/>
    <property type="match status" value="1"/>
</dbReference>
<dbReference type="KEGG" id="mrtj:KHC33_02540"/>
<evidence type="ECO:0000313" key="17">
    <source>
        <dbReference type="EMBL" id="QVV89426.1"/>
    </source>
</evidence>
<evidence type="ECO:0000256" key="4">
    <source>
        <dbReference type="ARBA" id="ARBA00022618"/>
    </source>
</evidence>
<feature type="binding site" evidence="14">
    <location>
        <position position="266"/>
    </location>
    <ligand>
        <name>ATP</name>
        <dbReference type="ChEBI" id="CHEBI:30616"/>
    </ligand>
</feature>
<keyword evidence="13 14" id="KW-0131">Cell cycle</keyword>
<dbReference type="GO" id="GO:0003677">
    <property type="term" value="F:DNA binding"/>
    <property type="evidence" value="ECO:0007669"/>
    <property type="project" value="InterPro"/>
</dbReference>
<dbReference type="InterPro" id="IPR016059">
    <property type="entry name" value="DNA_ligase_ATP-dep_CS"/>
</dbReference>
<comment type="catalytic activity">
    <reaction evidence="14">
        <text>ATP + (deoxyribonucleotide)n-3'-hydroxyl + 5'-phospho-(deoxyribonucleotide)m = (deoxyribonucleotide)n+m + AMP + diphosphate.</text>
        <dbReference type="EC" id="6.5.1.1"/>
    </reaction>
</comment>
<sequence>MLFSEFSDLCKRLEKTSGRLDTIAILAEGIASLSDDDLPHFCRLILGKPFPEWSGKKLGIGPNLLYEAVAYVTGRKREEVIDRLSRVGDAGAAVEDLLSQKSQTSFFTVELTLTDVMAALVEISGMEGSRSQKEKIRVIQRILSSASPLEGHYITTILLEDFRIGVGEGNLRDAIAQALAVDPSLVEYANQVRNDMGEVSVLARKGEDALRSVRLIPFHPVRMMLARQGTISGVLEEGDPVAVEYKYDGARFQFHKQNGICRMYSRRLEEVTAAMPDVVALLDNALLDDVIVDGEVIAVQEGHPMPFQTVLRRFRRKHNVAKAADAITLIPNLFDILYYNQEMLIDLPFQERREMLTKVASQYVTPQLVSDDETEIEAYYHRALDAGHEGVMLKIQRSRYTPGVRGKDWVKIKPEADTLDLVVTGAEWGEGKRAHVFGSFLLSVRSNEKLVPLSRVATGFSDEQLSWLFTTLQDDIIRKNGKMVFFEPRLVFEIGYSEIQKSPNYEGGYALRFPRFIEVREDKDLKEANTAEDVEERYIQTHRPLQTP</sequence>
<feature type="binding site" evidence="14">
    <location>
        <position position="405"/>
    </location>
    <ligand>
        <name>ATP</name>
        <dbReference type="ChEBI" id="CHEBI:30616"/>
    </ligand>
</feature>
<dbReference type="Pfam" id="PF04679">
    <property type="entry name" value="DNA_ligase_A_C"/>
    <property type="match status" value="1"/>
</dbReference>
<dbReference type="InterPro" id="IPR012340">
    <property type="entry name" value="NA-bd_OB-fold"/>
</dbReference>
<reference evidence="17 18" key="1">
    <citation type="submission" date="2021-05" db="EMBL/GenBank/DDBJ databases">
        <title>A novel Methanospirillum isolate from a pyrite-forming mixed culture.</title>
        <authorList>
            <person name="Bunk B."/>
            <person name="Sproer C."/>
            <person name="Spring S."/>
            <person name="Pester M."/>
        </authorList>
    </citation>
    <scope>NUCLEOTIDE SEQUENCE [LARGE SCALE GENOMIC DNA]</scope>
    <source>
        <strain evidence="17 18">J.3.6.1-F.2.7.3</strain>
    </source>
</reference>
<evidence type="ECO:0000256" key="7">
    <source>
        <dbReference type="ARBA" id="ARBA00022741"/>
    </source>
</evidence>
<feature type="binding site" evidence="14">
    <location>
        <position position="244"/>
    </location>
    <ligand>
        <name>ATP</name>
        <dbReference type="ChEBI" id="CHEBI:30616"/>
    </ligand>
</feature>
<evidence type="ECO:0000256" key="5">
    <source>
        <dbReference type="ARBA" id="ARBA00022705"/>
    </source>
</evidence>
<comment type="cofactor">
    <cofactor evidence="14">
        <name>Mg(2+)</name>
        <dbReference type="ChEBI" id="CHEBI:18420"/>
    </cofactor>
</comment>
<dbReference type="GO" id="GO:0046872">
    <property type="term" value="F:metal ion binding"/>
    <property type="evidence" value="ECO:0007669"/>
    <property type="project" value="UniProtKB-KW"/>
</dbReference>
<evidence type="ECO:0000256" key="13">
    <source>
        <dbReference type="ARBA" id="ARBA00023306"/>
    </source>
</evidence>
<dbReference type="Pfam" id="PF04675">
    <property type="entry name" value="DNA_ligase_A_N"/>
    <property type="match status" value="1"/>
</dbReference>
<keyword evidence="10 14" id="KW-0460">Magnesium</keyword>
<dbReference type="InterPro" id="IPR022865">
    <property type="entry name" value="DNA_ligae_ATP-dep_bac/arc"/>
</dbReference>
<dbReference type="EC" id="6.5.1.1" evidence="14"/>
<dbReference type="PANTHER" id="PTHR45674:SF7">
    <property type="entry name" value="DNA LIGASE"/>
    <property type="match status" value="1"/>
</dbReference>
<evidence type="ECO:0000259" key="16">
    <source>
        <dbReference type="PROSITE" id="PS50160"/>
    </source>
</evidence>
<feature type="domain" description="ATP-dependent DNA ligase family profile" evidence="16">
    <location>
        <begin position="333"/>
        <end position="446"/>
    </location>
</feature>
<dbReference type="SUPFAM" id="SSF56091">
    <property type="entry name" value="DNA ligase/mRNA capping enzyme, catalytic domain"/>
    <property type="match status" value="1"/>
</dbReference>
<dbReference type="GO" id="GO:0006310">
    <property type="term" value="P:DNA recombination"/>
    <property type="evidence" value="ECO:0007669"/>
    <property type="project" value="UniProtKB-UniRule"/>
</dbReference>
<keyword evidence="6 14" id="KW-0479">Metal-binding</keyword>
<dbReference type="CDD" id="cd07972">
    <property type="entry name" value="OBF_DNA_ligase_Arch_LigB"/>
    <property type="match status" value="1"/>
</dbReference>
<dbReference type="NCBIfam" id="TIGR00574">
    <property type="entry name" value="dnl1"/>
    <property type="match status" value="1"/>
</dbReference>
<evidence type="ECO:0000256" key="8">
    <source>
        <dbReference type="ARBA" id="ARBA00022763"/>
    </source>
</evidence>
<dbReference type="GO" id="GO:0003910">
    <property type="term" value="F:DNA ligase (ATP) activity"/>
    <property type="evidence" value="ECO:0007669"/>
    <property type="project" value="UniProtKB-UniRule"/>
</dbReference>
<feature type="active site" description="N6-AMP-lysine intermediate" evidence="14">
    <location>
        <position position="246"/>
    </location>
</feature>
<evidence type="ECO:0000256" key="9">
    <source>
        <dbReference type="ARBA" id="ARBA00022840"/>
    </source>
</evidence>
<comment type="similarity">
    <text evidence="1 14 15">Belongs to the ATP-dependent DNA ligase family.</text>
</comment>
<dbReference type="HAMAP" id="MF_00407">
    <property type="entry name" value="DNA_ligase"/>
    <property type="match status" value="1"/>
</dbReference>
<evidence type="ECO:0000256" key="14">
    <source>
        <dbReference type="HAMAP-Rule" id="MF_00407"/>
    </source>
</evidence>
<accession>A0A8E7B1P5</accession>
<dbReference type="InterPro" id="IPR012309">
    <property type="entry name" value="DNA_ligase_ATP-dep_C"/>
</dbReference>
<keyword evidence="18" id="KW-1185">Reference proteome</keyword>
<dbReference type="Gene3D" id="2.40.50.140">
    <property type="entry name" value="Nucleic acid-binding proteins"/>
    <property type="match status" value="1"/>
</dbReference>
<dbReference type="InterPro" id="IPR000977">
    <property type="entry name" value="DNA_ligase_ATP-dep"/>
</dbReference>
<dbReference type="AlphaFoldDB" id="A0A8E7B1P5"/>
<dbReference type="Pfam" id="PF01068">
    <property type="entry name" value="DNA_ligase_A_M"/>
    <property type="match status" value="1"/>
</dbReference>
<organism evidence="17 18">
    <name type="scientific">Methanospirillum purgamenti</name>
    <dbReference type="NCBI Taxonomy" id="2834276"/>
    <lineage>
        <taxon>Archaea</taxon>
        <taxon>Methanobacteriati</taxon>
        <taxon>Methanobacteriota</taxon>
        <taxon>Stenosarchaea group</taxon>
        <taxon>Methanomicrobia</taxon>
        <taxon>Methanomicrobiales</taxon>
        <taxon>Methanospirillaceae</taxon>
        <taxon>Methanospirillum</taxon>
    </lineage>
</organism>
<keyword evidence="4 14" id="KW-0132">Cell division</keyword>
<dbReference type="GO" id="GO:0005524">
    <property type="term" value="F:ATP binding"/>
    <property type="evidence" value="ECO:0007669"/>
    <property type="project" value="UniProtKB-UniRule"/>
</dbReference>
<feature type="binding site" evidence="14">
    <location>
        <position position="411"/>
    </location>
    <ligand>
        <name>ATP</name>
        <dbReference type="ChEBI" id="CHEBI:30616"/>
    </ligand>
</feature>
<keyword evidence="12 14" id="KW-0234">DNA repair</keyword>
<comment type="function">
    <text evidence="14">DNA ligase that seals nicks in double-stranded DNA during DNA replication, DNA recombination and DNA repair.</text>
</comment>
<evidence type="ECO:0000256" key="3">
    <source>
        <dbReference type="ARBA" id="ARBA00022598"/>
    </source>
</evidence>
<dbReference type="SUPFAM" id="SSF117018">
    <property type="entry name" value="ATP-dependent DNA ligase DNA-binding domain"/>
    <property type="match status" value="1"/>
</dbReference>
<keyword evidence="7 14" id="KW-0547">Nucleotide-binding</keyword>
<dbReference type="CDD" id="cd07901">
    <property type="entry name" value="Adenylation_DNA_ligase_Arch_LigB"/>
    <property type="match status" value="1"/>
</dbReference>
<dbReference type="RefSeq" id="WP_214420221.1">
    <property type="nucleotide sequence ID" value="NZ_CP075546.1"/>
</dbReference>
<dbReference type="GO" id="GO:0006273">
    <property type="term" value="P:lagging strand elongation"/>
    <property type="evidence" value="ECO:0007669"/>
    <property type="project" value="TreeGrafter"/>
</dbReference>
<keyword evidence="8 14" id="KW-0227">DNA damage</keyword>
<dbReference type="PROSITE" id="PS00333">
    <property type="entry name" value="DNA_LIGASE_A2"/>
    <property type="match status" value="1"/>
</dbReference>
<dbReference type="InterPro" id="IPR012310">
    <property type="entry name" value="DNA_ligase_ATP-dep_cent"/>
</dbReference>
<dbReference type="GO" id="GO:0006281">
    <property type="term" value="P:DNA repair"/>
    <property type="evidence" value="ECO:0007669"/>
    <property type="project" value="UniProtKB-UniRule"/>
</dbReference>
<keyword evidence="11 14" id="KW-0233">DNA recombination</keyword>
<dbReference type="InterPro" id="IPR036599">
    <property type="entry name" value="DNA_ligase_N_sf"/>
</dbReference>
<dbReference type="InterPro" id="IPR012308">
    <property type="entry name" value="DNA_ligase_ATP-dep_N"/>
</dbReference>
<keyword evidence="9 14" id="KW-0067">ATP-binding</keyword>
<gene>
    <name evidence="14" type="primary">lig</name>
    <name evidence="17" type="ORF">KHC33_02540</name>
</gene>
<proteinExistence type="inferred from homology"/>
<dbReference type="SUPFAM" id="SSF50249">
    <property type="entry name" value="Nucleic acid-binding proteins"/>
    <property type="match status" value="1"/>
</dbReference>
<dbReference type="Gene3D" id="3.30.470.30">
    <property type="entry name" value="DNA ligase/mRNA capping enzyme"/>
    <property type="match status" value="1"/>
</dbReference>
<protein>
    <recommendedName>
        <fullName evidence="2 14">DNA ligase</fullName>
        <ecNumber evidence="14">6.5.1.1</ecNumber>
    </recommendedName>
    <alternativeName>
        <fullName evidence="14">Polydeoxyribonucleotide synthase [ATP]</fullName>
    </alternativeName>
</protein>
<dbReference type="GeneID" id="65096026"/>
<dbReference type="EMBL" id="CP075546">
    <property type="protein sequence ID" value="QVV89426.1"/>
    <property type="molecule type" value="Genomic_DNA"/>
</dbReference>
<name>A0A8E7B1P5_9EURY</name>
<feature type="binding site" evidence="14">
    <location>
        <position position="334"/>
    </location>
    <ligand>
        <name>ATP</name>
        <dbReference type="ChEBI" id="CHEBI:30616"/>
    </ligand>
</feature>
<dbReference type="Gene3D" id="1.10.3260.10">
    <property type="entry name" value="DNA ligase, ATP-dependent, N-terminal domain"/>
    <property type="match status" value="1"/>
</dbReference>
<feature type="binding site" evidence="14">
    <location>
        <position position="295"/>
    </location>
    <ligand>
        <name>ATP</name>
        <dbReference type="ChEBI" id="CHEBI:30616"/>
    </ligand>
</feature>
<dbReference type="GO" id="GO:0051301">
    <property type="term" value="P:cell division"/>
    <property type="evidence" value="ECO:0007669"/>
    <property type="project" value="UniProtKB-KW"/>
</dbReference>
<evidence type="ECO:0000256" key="6">
    <source>
        <dbReference type="ARBA" id="ARBA00022723"/>
    </source>
</evidence>
<dbReference type="PANTHER" id="PTHR45674">
    <property type="entry name" value="DNA LIGASE 1/3 FAMILY MEMBER"/>
    <property type="match status" value="1"/>
</dbReference>
<dbReference type="InterPro" id="IPR050191">
    <property type="entry name" value="ATP-dep_DNA_ligase"/>
</dbReference>
<evidence type="ECO:0000256" key="2">
    <source>
        <dbReference type="ARBA" id="ARBA00013308"/>
    </source>
</evidence>
<dbReference type="GO" id="GO:0071897">
    <property type="term" value="P:DNA biosynthetic process"/>
    <property type="evidence" value="ECO:0007669"/>
    <property type="project" value="InterPro"/>
</dbReference>
<evidence type="ECO:0000256" key="1">
    <source>
        <dbReference type="ARBA" id="ARBA00007572"/>
    </source>
</evidence>
<evidence type="ECO:0000256" key="12">
    <source>
        <dbReference type="ARBA" id="ARBA00023204"/>
    </source>
</evidence>
<evidence type="ECO:0000313" key="18">
    <source>
        <dbReference type="Proteomes" id="UP000680656"/>
    </source>
</evidence>
<evidence type="ECO:0000256" key="11">
    <source>
        <dbReference type="ARBA" id="ARBA00023172"/>
    </source>
</evidence>
<keyword evidence="3 14" id="KW-0436">Ligase</keyword>
<feature type="binding site" evidence="14">
    <location>
        <position position="251"/>
    </location>
    <ligand>
        <name>ATP</name>
        <dbReference type="ChEBI" id="CHEBI:30616"/>
    </ligand>
</feature>
<keyword evidence="5 14" id="KW-0235">DNA replication</keyword>
<dbReference type="Proteomes" id="UP000680656">
    <property type="component" value="Chromosome"/>
</dbReference>
<evidence type="ECO:0000256" key="15">
    <source>
        <dbReference type="RuleBase" id="RU004196"/>
    </source>
</evidence>